<accession>A0AAW2XMI1</accession>
<reference evidence="1" key="2">
    <citation type="journal article" date="2024" name="Plant">
        <title>Genomic evolution and insights into agronomic trait innovations of Sesamum species.</title>
        <authorList>
            <person name="Miao H."/>
            <person name="Wang L."/>
            <person name="Qu L."/>
            <person name="Liu H."/>
            <person name="Sun Y."/>
            <person name="Le M."/>
            <person name="Wang Q."/>
            <person name="Wei S."/>
            <person name="Zheng Y."/>
            <person name="Lin W."/>
            <person name="Duan Y."/>
            <person name="Cao H."/>
            <person name="Xiong S."/>
            <person name="Wang X."/>
            <person name="Wei L."/>
            <person name="Li C."/>
            <person name="Ma Q."/>
            <person name="Ju M."/>
            <person name="Zhao R."/>
            <person name="Li G."/>
            <person name="Mu C."/>
            <person name="Tian Q."/>
            <person name="Mei H."/>
            <person name="Zhang T."/>
            <person name="Gao T."/>
            <person name="Zhang H."/>
        </authorList>
    </citation>
    <scope>NUCLEOTIDE SEQUENCE</scope>
    <source>
        <strain evidence="1">KEN1</strain>
    </source>
</reference>
<proteinExistence type="predicted"/>
<protein>
    <submittedName>
        <fullName evidence="1">Uncharacterized protein</fullName>
    </submittedName>
</protein>
<dbReference type="AlphaFoldDB" id="A0AAW2XMI1"/>
<evidence type="ECO:0000313" key="1">
    <source>
        <dbReference type="EMBL" id="KAL0455272.1"/>
    </source>
</evidence>
<dbReference type="EMBL" id="JACGWN010000003">
    <property type="protein sequence ID" value="KAL0455272.1"/>
    <property type="molecule type" value="Genomic_DNA"/>
</dbReference>
<gene>
    <name evidence="1" type="ORF">Slati_0866400</name>
</gene>
<organism evidence="1">
    <name type="scientific">Sesamum latifolium</name>
    <dbReference type="NCBI Taxonomy" id="2727402"/>
    <lineage>
        <taxon>Eukaryota</taxon>
        <taxon>Viridiplantae</taxon>
        <taxon>Streptophyta</taxon>
        <taxon>Embryophyta</taxon>
        <taxon>Tracheophyta</taxon>
        <taxon>Spermatophyta</taxon>
        <taxon>Magnoliopsida</taxon>
        <taxon>eudicotyledons</taxon>
        <taxon>Gunneridae</taxon>
        <taxon>Pentapetalae</taxon>
        <taxon>asterids</taxon>
        <taxon>lamiids</taxon>
        <taxon>Lamiales</taxon>
        <taxon>Pedaliaceae</taxon>
        <taxon>Sesamum</taxon>
    </lineage>
</organism>
<reference evidence="1" key="1">
    <citation type="submission" date="2020-06" db="EMBL/GenBank/DDBJ databases">
        <authorList>
            <person name="Li T."/>
            <person name="Hu X."/>
            <person name="Zhang T."/>
            <person name="Song X."/>
            <person name="Zhang H."/>
            <person name="Dai N."/>
            <person name="Sheng W."/>
            <person name="Hou X."/>
            <person name="Wei L."/>
        </authorList>
    </citation>
    <scope>NUCLEOTIDE SEQUENCE</scope>
    <source>
        <strain evidence="1">KEN1</strain>
        <tissue evidence="1">Leaf</tissue>
    </source>
</reference>
<sequence length="49" mass="5106">MGRSDEVTAKVSGITAAFGGLRGIVGELFSLLCRRRAASVRPPAATVEM</sequence>
<name>A0AAW2XMI1_9LAMI</name>
<comment type="caution">
    <text evidence="1">The sequence shown here is derived from an EMBL/GenBank/DDBJ whole genome shotgun (WGS) entry which is preliminary data.</text>
</comment>